<dbReference type="InterPro" id="IPR004465">
    <property type="entry name" value="RNR_NrdI"/>
</dbReference>
<dbReference type="HOGENOM" id="CLU_114845_3_0_14"/>
<dbReference type="PANTHER" id="PTHR37297">
    <property type="entry name" value="PROTEIN NRDI"/>
    <property type="match status" value="1"/>
</dbReference>
<dbReference type="Proteomes" id="UP000032434">
    <property type="component" value="Chromosome 1"/>
</dbReference>
<dbReference type="SUPFAM" id="SSF52218">
    <property type="entry name" value="Flavoproteins"/>
    <property type="match status" value="1"/>
</dbReference>
<dbReference type="AlphaFoldDB" id="A0A061A8G9"/>
<keyword evidence="2" id="KW-1185">Reference proteome</keyword>
<dbReference type="OrthoDB" id="350535at2"/>
<protein>
    <submittedName>
        <fullName evidence="1">Ribonucleotide reductase Class Ib protein, NrdI</fullName>
    </submittedName>
</protein>
<dbReference type="KEGG" id="aoc:Aocu_01100"/>
<organism evidence="1 2">
    <name type="scientific">Acholeplasma oculi</name>
    <dbReference type="NCBI Taxonomy" id="35623"/>
    <lineage>
        <taxon>Bacteria</taxon>
        <taxon>Bacillati</taxon>
        <taxon>Mycoplasmatota</taxon>
        <taxon>Mollicutes</taxon>
        <taxon>Acholeplasmatales</taxon>
        <taxon>Acholeplasmataceae</taxon>
        <taxon>Acholeplasma</taxon>
    </lineage>
</organism>
<proteinExistence type="predicted"/>
<sequence>MLIVYDSLTGQTKRFASNLGFPSVHIKLYEYTHDKPILLVTRSINFGDIPQTTKTFLDQYHNLVVGVAVSGNKNWGENFGKAGEKIEALYQIPLILKFEGSGFISDRLLVKDWLIKKIGKEE</sequence>
<dbReference type="InParanoid" id="A0A061A8G9"/>
<gene>
    <name evidence="1" type="primary">nrdI</name>
    <name evidence="1" type="ORF">Aocu_01100</name>
</gene>
<dbReference type="RefSeq" id="WP_045748773.1">
    <property type="nucleotide sequence ID" value="NZ_FUZK01000002.1"/>
</dbReference>
<evidence type="ECO:0000313" key="2">
    <source>
        <dbReference type="Proteomes" id="UP000032434"/>
    </source>
</evidence>
<dbReference type="STRING" id="35623.Aocu_01100"/>
<dbReference type="InterPro" id="IPR029039">
    <property type="entry name" value="Flavoprotein-like_sf"/>
</dbReference>
<dbReference type="GO" id="GO:0010181">
    <property type="term" value="F:FMN binding"/>
    <property type="evidence" value="ECO:0007669"/>
    <property type="project" value="InterPro"/>
</dbReference>
<evidence type="ECO:0000313" key="1">
    <source>
        <dbReference type="EMBL" id="CDR30183.1"/>
    </source>
</evidence>
<reference evidence="2" key="1">
    <citation type="submission" date="2014-05" db="EMBL/GenBank/DDBJ databases">
        <authorList>
            <person name="Kube M."/>
        </authorList>
    </citation>
    <scope>NUCLEOTIDE SEQUENCE [LARGE SCALE GENOMIC DNA]</scope>
</reference>
<dbReference type="PATRIC" id="fig|35623.3.peg.109"/>
<dbReference type="FunCoup" id="A0A061A8G9">
    <property type="interactions" value="21"/>
</dbReference>
<accession>A0A061A8G9</accession>
<dbReference type="PANTHER" id="PTHR37297:SF1">
    <property type="entry name" value="PROTEIN NRDI"/>
    <property type="match status" value="1"/>
</dbReference>
<name>A0A061A8G9_9MOLU</name>
<dbReference type="NCBIfam" id="TIGR00333">
    <property type="entry name" value="nrdI"/>
    <property type="match status" value="1"/>
</dbReference>
<dbReference type="Gene3D" id="3.40.50.360">
    <property type="match status" value="1"/>
</dbReference>
<dbReference type="EMBL" id="LK028559">
    <property type="protein sequence ID" value="CDR30183.1"/>
    <property type="molecule type" value="Genomic_DNA"/>
</dbReference>
<dbReference type="Pfam" id="PF07972">
    <property type="entry name" value="Flavodoxin_NdrI"/>
    <property type="match status" value="1"/>
</dbReference>